<evidence type="ECO:0000313" key="1">
    <source>
        <dbReference type="EMBL" id="EZA47225.1"/>
    </source>
</evidence>
<reference evidence="1 2" key="1">
    <citation type="journal article" date="2014" name="Curr. Biol.">
        <title>The genome of the clonal raider ant Cerapachys biroi.</title>
        <authorList>
            <person name="Oxley P.R."/>
            <person name="Ji L."/>
            <person name="Fetter-Pruneda I."/>
            <person name="McKenzie S.K."/>
            <person name="Li C."/>
            <person name="Hu H."/>
            <person name="Zhang G."/>
            <person name="Kronauer D.J."/>
        </authorList>
    </citation>
    <scope>NUCLEOTIDE SEQUENCE [LARGE SCALE GENOMIC DNA]</scope>
</reference>
<dbReference type="AlphaFoldDB" id="A0A026VUA1"/>
<gene>
    <name evidence="1" type="ORF">X777_16487</name>
</gene>
<organism evidence="1 2">
    <name type="scientific">Ooceraea biroi</name>
    <name type="common">Clonal raider ant</name>
    <name type="synonym">Cerapachys biroi</name>
    <dbReference type="NCBI Taxonomy" id="2015173"/>
    <lineage>
        <taxon>Eukaryota</taxon>
        <taxon>Metazoa</taxon>
        <taxon>Ecdysozoa</taxon>
        <taxon>Arthropoda</taxon>
        <taxon>Hexapoda</taxon>
        <taxon>Insecta</taxon>
        <taxon>Pterygota</taxon>
        <taxon>Neoptera</taxon>
        <taxon>Endopterygota</taxon>
        <taxon>Hymenoptera</taxon>
        <taxon>Apocrita</taxon>
        <taxon>Aculeata</taxon>
        <taxon>Formicoidea</taxon>
        <taxon>Formicidae</taxon>
        <taxon>Dorylinae</taxon>
        <taxon>Ooceraea</taxon>
    </lineage>
</organism>
<evidence type="ECO:0000313" key="2">
    <source>
        <dbReference type="Proteomes" id="UP000053097"/>
    </source>
</evidence>
<keyword evidence="2" id="KW-1185">Reference proteome</keyword>
<dbReference type="STRING" id="2015173.A0A026VUA1"/>
<dbReference type="EMBL" id="KK107921">
    <property type="protein sequence ID" value="EZA47225.1"/>
    <property type="molecule type" value="Genomic_DNA"/>
</dbReference>
<protein>
    <submittedName>
        <fullName evidence="1">Uncharacterized protein</fullName>
    </submittedName>
</protein>
<dbReference type="OrthoDB" id="9983043at2759"/>
<proteinExistence type="predicted"/>
<accession>A0A026VUA1</accession>
<dbReference type="Proteomes" id="UP000053097">
    <property type="component" value="Unassembled WGS sequence"/>
</dbReference>
<sequence length="65" mass="7632">MPFIALLSFTIEAAFKIAEYLNLQPNVKYMPIKLYKFTCCRFWEIYKTELENSISEASMIAICKI</sequence>
<name>A0A026VUA1_OOCBI</name>